<gene>
    <name evidence="2" type="primary">meaB</name>
    <name evidence="2" type="ORF">ACFOOI_05930</name>
</gene>
<comment type="similarity">
    <text evidence="1">Belongs to the SIMIBI class G3E GTPase family. ArgK/MeaB subfamily.</text>
</comment>
<proteinExistence type="inferred from homology"/>
<keyword evidence="2" id="KW-0378">Hydrolase</keyword>
<dbReference type="NCBIfam" id="TIGR00750">
    <property type="entry name" value="lao"/>
    <property type="match status" value="1"/>
</dbReference>
<dbReference type="Gene3D" id="1.10.287.130">
    <property type="match status" value="1"/>
</dbReference>
<accession>A0ABV7YUE5</accession>
<dbReference type="EMBL" id="JBHRYQ010000001">
    <property type="protein sequence ID" value="MFC3810184.1"/>
    <property type="molecule type" value="Genomic_DNA"/>
</dbReference>
<dbReference type="EC" id="3.6.5.-" evidence="2"/>
<dbReference type="Gene3D" id="1.20.5.170">
    <property type="match status" value="1"/>
</dbReference>
<evidence type="ECO:0000313" key="2">
    <source>
        <dbReference type="EMBL" id="MFC3810184.1"/>
    </source>
</evidence>
<dbReference type="Gene3D" id="3.40.50.300">
    <property type="entry name" value="P-loop containing nucleotide triphosphate hydrolases"/>
    <property type="match status" value="1"/>
</dbReference>
<protein>
    <submittedName>
        <fullName evidence="2">Methylmalonyl Co-A mutase-associated GTPase MeaB</fullName>
        <ecNumber evidence="2">3.6.5.-</ecNumber>
    </submittedName>
</protein>
<dbReference type="SUPFAM" id="SSF52540">
    <property type="entry name" value="P-loop containing nucleoside triphosphate hydrolases"/>
    <property type="match status" value="1"/>
</dbReference>
<evidence type="ECO:0000313" key="3">
    <source>
        <dbReference type="Proteomes" id="UP001595616"/>
    </source>
</evidence>
<name>A0ABV7YUE5_9BACT</name>
<dbReference type="Proteomes" id="UP001595616">
    <property type="component" value="Unassembled WGS sequence"/>
</dbReference>
<keyword evidence="3" id="KW-1185">Reference proteome</keyword>
<dbReference type="InterPro" id="IPR027417">
    <property type="entry name" value="P-loop_NTPase"/>
</dbReference>
<dbReference type="RefSeq" id="WP_379836090.1">
    <property type="nucleotide sequence ID" value="NZ_JBHRYQ010000001.1"/>
</dbReference>
<dbReference type="Pfam" id="PF03308">
    <property type="entry name" value="MeaB"/>
    <property type="match status" value="1"/>
</dbReference>
<dbReference type="PANTHER" id="PTHR23408:SF3">
    <property type="entry name" value="METHYLMALONIC ACIDURIA TYPE A PROTEIN, MITOCHONDRIAL"/>
    <property type="match status" value="1"/>
</dbReference>
<dbReference type="GO" id="GO:0016787">
    <property type="term" value="F:hydrolase activity"/>
    <property type="evidence" value="ECO:0007669"/>
    <property type="project" value="UniProtKB-KW"/>
</dbReference>
<dbReference type="PANTHER" id="PTHR23408">
    <property type="entry name" value="METHYLMALONYL-COA MUTASE"/>
    <property type="match status" value="1"/>
</dbReference>
<sequence>MKRLALSEYVAGIKNHDRTILGRAITLIESKNVSDRLLAQKLITEILPLTGNSFRLGITGAPGVGKSTFIDGFGSHILSQGKKLAVLAIDPSSKVSGGSILGDKTRMESLANDKRAFIRPSPAGDSLGGVAQNTLETLLLCEAAGFDFVIVETVGVGQSETIVKDITDYMMFLTISGAGDELQGIKRGIMEMIDMVVINKSDQVSEKELSRLISNINYALHLFPAKDSNFTVGAFTCSALNKTGFDSIYEELEKYKSKTEALGYFKENRNNQQKAWFRRLTETKILEYYLNNTELQKLISDFEKDILSLKVGPMEAAQSILDFIKK</sequence>
<dbReference type="CDD" id="cd03114">
    <property type="entry name" value="MMAA-like"/>
    <property type="match status" value="1"/>
</dbReference>
<dbReference type="NCBIfam" id="NF006958">
    <property type="entry name" value="PRK09435.1"/>
    <property type="match status" value="1"/>
</dbReference>
<evidence type="ECO:0000256" key="1">
    <source>
        <dbReference type="ARBA" id="ARBA00009625"/>
    </source>
</evidence>
<dbReference type="InterPro" id="IPR005129">
    <property type="entry name" value="GTPase_ArgK"/>
</dbReference>
<organism evidence="2 3">
    <name type="scientific">Lacihabitans lacunae</name>
    <dbReference type="NCBI Taxonomy" id="1028214"/>
    <lineage>
        <taxon>Bacteria</taxon>
        <taxon>Pseudomonadati</taxon>
        <taxon>Bacteroidota</taxon>
        <taxon>Cytophagia</taxon>
        <taxon>Cytophagales</taxon>
        <taxon>Leadbetterellaceae</taxon>
        <taxon>Lacihabitans</taxon>
    </lineage>
</organism>
<reference evidence="3" key="1">
    <citation type="journal article" date="2019" name="Int. J. Syst. Evol. Microbiol.">
        <title>The Global Catalogue of Microorganisms (GCM) 10K type strain sequencing project: providing services to taxonomists for standard genome sequencing and annotation.</title>
        <authorList>
            <consortium name="The Broad Institute Genomics Platform"/>
            <consortium name="The Broad Institute Genome Sequencing Center for Infectious Disease"/>
            <person name="Wu L."/>
            <person name="Ma J."/>
        </authorList>
    </citation>
    <scope>NUCLEOTIDE SEQUENCE [LARGE SCALE GENOMIC DNA]</scope>
    <source>
        <strain evidence="3">CECT 7956</strain>
    </source>
</reference>
<comment type="caution">
    <text evidence="2">The sequence shown here is derived from an EMBL/GenBank/DDBJ whole genome shotgun (WGS) entry which is preliminary data.</text>
</comment>